<accession>A0AAV7E724</accession>
<gene>
    <name evidence="2" type="ORF">H6P81_019017</name>
</gene>
<dbReference type="InterPro" id="IPR044804">
    <property type="entry name" value="Ribosomal_eL20z-like"/>
</dbReference>
<dbReference type="PANTHER" id="PTHR46631">
    <property type="entry name" value="60S RIBOSOMAL PROTEIN L18A-LIKE"/>
    <property type="match status" value="1"/>
</dbReference>
<proteinExistence type="predicted"/>
<keyword evidence="1" id="KW-0472">Membrane</keyword>
<feature type="transmembrane region" description="Helical" evidence="1">
    <location>
        <begin position="61"/>
        <end position="83"/>
    </location>
</feature>
<comment type="caution">
    <text evidence="2">The sequence shown here is derived from an EMBL/GenBank/DDBJ whole genome shotgun (WGS) entry which is preliminary data.</text>
</comment>
<dbReference type="Proteomes" id="UP000825729">
    <property type="component" value="Unassembled WGS sequence"/>
</dbReference>
<evidence type="ECO:0000313" key="2">
    <source>
        <dbReference type="EMBL" id="KAG9443163.1"/>
    </source>
</evidence>
<dbReference type="PANTHER" id="PTHR46631:SF4">
    <property type="entry name" value="OS06G0359400 PROTEIN"/>
    <property type="match status" value="1"/>
</dbReference>
<organism evidence="2 3">
    <name type="scientific">Aristolochia fimbriata</name>
    <name type="common">White veined hardy Dutchman's pipe vine</name>
    <dbReference type="NCBI Taxonomy" id="158543"/>
    <lineage>
        <taxon>Eukaryota</taxon>
        <taxon>Viridiplantae</taxon>
        <taxon>Streptophyta</taxon>
        <taxon>Embryophyta</taxon>
        <taxon>Tracheophyta</taxon>
        <taxon>Spermatophyta</taxon>
        <taxon>Magnoliopsida</taxon>
        <taxon>Magnoliidae</taxon>
        <taxon>Piperales</taxon>
        <taxon>Aristolochiaceae</taxon>
        <taxon>Aristolochia</taxon>
    </lineage>
</organism>
<reference evidence="2 3" key="1">
    <citation type="submission" date="2021-07" db="EMBL/GenBank/DDBJ databases">
        <title>The Aristolochia fimbriata genome: insights into angiosperm evolution, floral development and chemical biosynthesis.</title>
        <authorList>
            <person name="Jiao Y."/>
        </authorList>
    </citation>
    <scope>NUCLEOTIDE SEQUENCE [LARGE SCALE GENOMIC DNA]</scope>
    <source>
        <strain evidence="2">IBCAS-2021</strain>
        <tissue evidence="2">Leaf</tissue>
    </source>
</reference>
<dbReference type="AlphaFoldDB" id="A0AAV7E724"/>
<keyword evidence="1" id="KW-0812">Transmembrane</keyword>
<keyword evidence="1" id="KW-1133">Transmembrane helix</keyword>
<sequence>MDLIRTVANDSLVIQKFHYLTLSVSSARIATLSICLSRFSSSVFWKHTESRFSSFVRQQHLFIIGFFFASIPWYVDTFIVLYARVDYREKPGFIACTFA</sequence>
<keyword evidence="3" id="KW-1185">Reference proteome</keyword>
<dbReference type="EMBL" id="JAINDJ010000007">
    <property type="protein sequence ID" value="KAG9443163.1"/>
    <property type="molecule type" value="Genomic_DNA"/>
</dbReference>
<evidence type="ECO:0000313" key="3">
    <source>
        <dbReference type="Proteomes" id="UP000825729"/>
    </source>
</evidence>
<name>A0AAV7E724_ARIFI</name>
<protein>
    <submittedName>
        <fullName evidence="2">Uncharacterized protein</fullName>
    </submittedName>
</protein>
<evidence type="ECO:0000256" key="1">
    <source>
        <dbReference type="SAM" id="Phobius"/>
    </source>
</evidence>